<dbReference type="PROSITE" id="PS50191">
    <property type="entry name" value="CRAL_TRIO"/>
    <property type="match status" value="1"/>
</dbReference>
<feature type="domain" description="CRAL-TRIO" evidence="2">
    <location>
        <begin position="90"/>
        <end position="268"/>
    </location>
</feature>
<dbReference type="SUPFAM" id="SSF46938">
    <property type="entry name" value="CRAL/TRIO N-terminal domain"/>
    <property type="match status" value="1"/>
</dbReference>
<dbReference type="SUPFAM" id="SSF101576">
    <property type="entry name" value="Supernatant protein factor (SPF), C-terminal domain"/>
    <property type="match status" value="1"/>
</dbReference>
<evidence type="ECO:0000313" key="5">
    <source>
        <dbReference type="Proteomes" id="UP000827092"/>
    </source>
</evidence>
<comment type="caution">
    <text evidence="4">The sequence shown here is derived from an EMBL/GenBank/DDBJ whole genome shotgun (WGS) entry which is preliminary data.</text>
</comment>
<dbReference type="InterPro" id="IPR051064">
    <property type="entry name" value="SEC14/CRAL-TRIO_domain"/>
</dbReference>
<dbReference type="GO" id="GO:0005737">
    <property type="term" value="C:cytoplasm"/>
    <property type="evidence" value="ECO:0007669"/>
    <property type="project" value="TreeGrafter"/>
</dbReference>
<dbReference type="Proteomes" id="UP000827092">
    <property type="component" value="Unassembled WGS sequence"/>
</dbReference>
<dbReference type="InterPro" id="IPR036598">
    <property type="entry name" value="GOLD_dom_sf"/>
</dbReference>
<dbReference type="PANTHER" id="PTHR23324:SF83">
    <property type="entry name" value="SEC14-LIKE PROTEIN 2"/>
    <property type="match status" value="1"/>
</dbReference>
<evidence type="ECO:0000256" key="1">
    <source>
        <dbReference type="SAM" id="MobiDB-lite"/>
    </source>
</evidence>
<dbReference type="PRINTS" id="PR00180">
    <property type="entry name" value="CRETINALDHBP"/>
</dbReference>
<dbReference type="PANTHER" id="PTHR23324">
    <property type="entry name" value="SEC14 RELATED PROTEIN"/>
    <property type="match status" value="1"/>
</dbReference>
<dbReference type="Pfam" id="PF03765">
    <property type="entry name" value="CRAL_TRIO_N"/>
    <property type="match status" value="1"/>
</dbReference>
<dbReference type="SUPFAM" id="SSF52087">
    <property type="entry name" value="CRAL/TRIO domain"/>
    <property type="match status" value="1"/>
</dbReference>
<dbReference type="InterPro" id="IPR009038">
    <property type="entry name" value="GOLD_dom"/>
</dbReference>
<gene>
    <name evidence="4" type="ORF">JTE90_015837</name>
</gene>
<dbReference type="PROSITE" id="PS50866">
    <property type="entry name" value="GOLD"/>
    <property type="match status" value="1"/>
</dbReference>
<feature type="domain" description="GOLD" evidence="3">
    <location>
        <begin position="285"/>
        <end position="401"/>
    </location>
</feature>
<dbReference type="SMART" id="SM00516">
    <property type="entry name" value="SEC14"/>
    <property type="match status" value="1"/>
</dbReference>
<feature type="region of interest" description="Disordered" evidence="1">
    <location>
        <begin position="1"/>
        <end position="22"/>
    </location>
</feature>
<accession>A0AAV6VVQ1</accession>
<name>A0AAV6VVQ1_9ARAC</name>
<dbReference type="EMBL" id="JAFNEN010000023">
    <property type="protein sequence ID" value="KAG8199839.1"/>
    <property type="molecule type" value="Genomic_DNA"/>
</dbReference>
<dbReference type="SMART" id="SM01100">
    <property type="entry name" value="CRAL_TRIO_N"/>
    <property type="match status" value="1"/>
</dbReference>
<evidence type="ECO:0008006" key="6">
    <source>
        <dbReference type="Google" id="ProtNLM"/>
    </source>
</evidence>
<evidence type="ECO:0000313" key="4">
    <source>
        <dbReference type="EMBL" id="KAG8199839.1"/>
    </source>
</evidence>
<dbReference type="Gene3D" id="2.60.120.680">
    <property type="entry name" value="GOLD domain"/>
    <property type="match status" value="1"/>
</dbReference>
<sequence>MSGASSSNEEWPDIKMSGTVGNLNPNQETALHRLKELTSDRHKHNYDDYYYLRWLRARDFDVSKAVSMMQKNISFRKKIGADTILTDYKPPELIEKFYPRGYLGPDKEGCPVRFMPFKNLDLRGFVYSVKKSDVLKFLTFLFEQDIKEMEEMSKKLGRVIEKHSYIIDMDGYSFRQASNRDALKMFNEVLKLYEAHYPERMKICYFINAPIYFNFILNLSKPFLSDATINKFRIFGKSRMDEFSRTILNDMDAELVPKFLGGNRTDPDGNELCHSCINYGSMIPTECYNLKKSIQSLEEQEGVTSLKVSRSSFRLIEIEVPVANSKVEWFFETAEKDIAVGFYYRSQMEEDEELIPPERVSSHLVPESGAFVCEKAGIYALKFDNTYSWLSTKRVFYKIKVIKPEEEDEASIQDID</sequence>
<dbReference type="Pfam" id="PF00650">
    <property type="entry name" value="CRAL_TRIO"/>
    <property type="match status" value="1"/>
</dbReference>
<evidence type="ECO:0000259" key="3">
    <source>
        <dbReference type="PROSITE" id="PS50866"/>
    </source>
</evidence>
<dbReference type="InterPro" id="IPR011074">
    <property type="entry name" value="CRAL/TRIO_N_dom"/>
</dbReference>
<reference evidence="4 5" key="1">
    <citation type="journal article" date="2022" name="Nat. Ecol. Evol.">
        <title>A masculinizing supergene underlies an exaggerated male reproductive morph in a spider.</title>
        <authorList>
            <person name="Hendrickx F."/>
            <person name="De Corte Z."/>
            <person name="Sonet G."/>
            <person name="Van Belleghem S.M."/>
            <person name="Kostlbacher S."/>
            <person name="Vangestel C."/>
        </authorList>
    </citation>
    <scope>NUCLEOTIDE SEQUENCE [LARGE SCALE GENOMIC DNA]</scope>
    <source>
        <strain evidence="4">W744_W776</strain>
    </source>
</reference>
<dbReference type="InterPro" id="IPR036273">
    <property type="entry name" value="CRAL/TRIO_N_dom_sf"/>
</dbReference>
<protein>
    <recommendedName>
        <fullName evidence="6">SEC14-like protein 2</fullName>
    </recommendedName>
</protein>
<dbReference type="InterPro" id="IPR001251">
    <property type="entry name" value="CRAL-TRIO_dom"/>
</dbReference>
<keyword evidence="5" id="KW-1185">Reference proteome</keyword>
<dbReference type="Gene3D" id="3.40.525.10">
    <property type="entry name" value="CRAL-TRIO lipid binding domain"/>
    <property type="match status" value="1"/>
</dbReference>
<dbReference type="AlphaFoldDB" id="A0AAV6VVQ1"/>
<evidence type="ECO:0000259" key="2">
    <source>
        <dbReference type="PROSITE" id="PS50191"/>
    </source>
</evidence>
<dbReference type="InterPro" id="IPR036865">
    <property type="entry name" value="CRAL-TRIO_dom_sf"/>
</dbReference>
<dbReference type="CDD" id="cd00170">
    <property type="entry name" value="SEC14"/>
    <property type="match status" value="1"/>
</dbReference>
<proteinExistence type="predicted"/>
<organism evidence="4 5">
    <name type="scientific">Oedothorax gibbosus</name>
    <dbReference type="NCBI Taxonomy" id="931172"/>
    <lineage>
        <taxon>Eukaryota</taxon>
        <taxon>Metazoa</taxon>
        <taxon>Ecdysozoa</taxon>
        <taxon>Arthropoda</taxon>
        <taxon>Chelicerata</taxon>
        <taxon>Arachnida</taxon>
        <taxon>Araneae</taxon>
        <taxon>Araneomorphae</taxon>
        <taxon>Entelegynae</taxon>
        <taxon>Araneoidea</taxon>
        <taxon>Linyphiidae</taxon>
        <taxon>Erigoninae</taxon>
        <taxon>Oedothorax</taxon>
    </lineage>
</organism>